<reference evidence="2" key="1">
    <citation type="submission" date="2018-08" db="EMBL/GenBank/DDBJ databases">
        <authorList>
            <person name="Rossello M."/>
        </authorList>
    </citation>
    <scope>NUCLEOTIDE SEQUENCE [LARGE SCALE GENOMIC DNA]</scope>
    <source>
        <strain evidence="2">cv. Chinese Spring</strain>
    </source>
</reference>
<dbReference type="GO" id="GO:0005737">
    <property type="term" value="C:cytoplasm"/>
    <property type="evidence" value="ECO:0000318"/>
    <property type="project" value="GO_Central"/>
</dbReference>
<accession>A0A3B6LHS8</accession>
<organism evidence="2">
    <name type="scientific">Triticum aestivum</name>
    <name type="common">Wheat</name>
    <dbReference type="NCBI Taxonomy" id="4565"/>
    <lineage>
        <taxon>Eukaryota</taxon>
        <taxon>Viridiplantae</taxon>
        <taxon>Streptophyta</taxon>
        <taxon>Embryophyta</taxon>
        <taxon>Tracheophyta</taxon>
        <taxon>Spermatophyta</taxon>
        <taxon>Magnoliopsida</taxon>
        <taxon>Liliopsida</taxon>
        <taxon>Poales</taxon>
        <taxon>Poaceae</taxon>
        <taxon>BOP clade</taxon>
        <taxon>Pooideae</taxon>
        <taxon>Triticodae</taxon>
        <taxon>Triticeae</taxon>
        <taxon>Triticinae</taxon>
        <taxon>Triticum</taxon>
    </lineage>
</organism>
<dbReference type="PANTHER" id="PTHR11223:SF11">
    <property type="entry name" value="OS11G0519500 PROTEIN"/>
    <property type="match status" value="1"/>
</dbReference>
<dbReference type="Gramene" id="TraesWEE_scaffold_006126_01G000100.1">
    <property type="protein sequence ID" value="TraesWEE_scaffold_006126_01G000100.1"/>
    <property type="gene ID" value="TraesWEE_scaffold_006126_01G000100"/>
</dbReference>
<keyword evidence="3" id="KW-1185">Reference proteome</keyword>
<dbReference type="GO" id="GO:0000056">
    <property type="term" value="P:ribosomal small subunit export from nucleus"/>
    <property type="evidence" value="ECO:0000318"/>
    <property type="project" value="GO_Central"/>
</dbReference>
<dbReference type="OrthoDB" id="684041at2759"/>
<dbReference type="STRING" id="4565.A0A3B6LHS8"/>
<dbReference type="EnsemblPlants" id="TraesCS5B02G134700.1">
    <property type="protein sequence ID" value="TraesCS5B02G134700.1"/>
    <property type="gene ID" value="TraesCS5B02G134700"/>
</dbReference>
<dbReference type="Gramene" id="TraesCS5B03G0371600.1">
    <property type="protein sequence ID" value="TraesCS5B03G0371600.1.CDS"/>
    <property type="gene ID" value="TraesCS5B03G0371600"/>
</dbReference>
<protein>
    <recommendedName>
        <fullName evidence="1">Exportin-5 C-terminal domain-containing protein</fullName>
    </recommendedName>
</protein>
<evidence type="ECO:0000313" key="3">
    <source>
        <dbReference type="Proteomes" id="UP000019116"/>
    </source>
</evidence>
<dbReference type="PANTHER" id="PTHR11223">
    <property type="entry name" value="EXPORTIN 1/5"/>
    <property type="match status" value="1"/>
</dbReference>
<dbReference type="InterPro" id="IPR045478">
    <property type="entry name" value="Exportin-5_C"/>
</dbReference>
<dbReference type="AlphaFoldDB" id="A0A3B6LHS8"/>
<feature type="domain" description="Exportin-5 C-terminal" evidence="1">
    <location>
        <begin position="100"/>
        <end position="455"/>
    </location>
</feature>
<dbReference type="Gramene" id="TraesCS5B02G134700.1">
    <property type="protein sequence ID" value="TraesCS5B02G134700.1"/>
    <property type="gene ID" value="TraesCS5B02G134700"/>
</dbReference>
<dbReference type="Proteomes" id="UP000019116">
    <property type="component" value="Chromosome 5B"/>
</dbReference>
<dbReference type="GO" id="GO:0005049">
    <property type="term" value="F:nuclear export signal receptor activity"/>
    <property type="evidence" value="ECO:0000318"/>
    <property type="project" value="GO_Central"/>
</dbReference>
<dbReference type="Pfam" id="PF19273">
    <property type="entry name" value="Exportin-5"/>
    <property type="match status" value="1"/>
</dbReference>
<dbReference type="GO" id="GO:0006611">
    <property type="term" value="P:protein export from nucleus"/>
    <property type="evidence" value="ECO:0007669"/>
    <property type="project" value="InterPro"/>
</dbReference>
<dbReference type="Gramene" id="TraesROB_scaffold_009743_01G000200.1">
    <property type="protein sequence ID" value="TraesROB_scaffold_009743_01G000200.1"/>
    <property type="gene ID" value="TraesROB_scaffold_009743_01G000200"/>
</dbReference>
<evidence type="ECO:0000313" key="2">
    <source>
        <dbReference type="EnsemblPlants" id="TraesCS5B02G134700.1"/>
    </source>
</evidence>
<dbReference type="InterPro" id="IPR011989">
    <property type="entry name" value="ARM-like"/>
</dbReference>
<dbReference type="Gramene" id="TraesRN5B0100371900.1">
    <property type="protein sequence ID" value="TraesRN5B0100371900.1"/>
    <property type="gene ID" value="TraesRN5B0100371900"/>
</dbReference>
<evidence type="ECO:0000259" key="1">
    <source>
        <dbReference type="Pfam" id="PF19273"/>
    </source>
</evidence>
<dbReference type="Gramene" id="TraesCAD_scaffold_058624_01G000100.1">
    <property type="protein sequence ID" value="TraesCAD_scaffold_058624_01G000100.1"/>
    <property type="gene ID" value="TraesCAD_scaffold_058624_01G000100"/>
</dbReference>
<dbReference type="GO" id="GO:0005634">
    <property type="term" value="C:nucleus"/>
    <property type="evidence" value="ECO:0000318"/>
    <property type="project" value="GO_Central"/>
</dbReference>
<dbReference type="GO" id="GO:0000055">
    <property type="term" value="P:ribosomal large subunit export from nucleus"/>
    <property type="evidence" value="ECO:0000318"/>
    <property type="project" value="GO_Central"/>
</dbReference>
<dbReference type="Gramene" id="TraesCLE_scaffold_006838_01G000200.1">
    <property type="protein sequence ID" value="TraesCLE_scaffold_006838_01G000200.1"/>
    <property type="gene ID" value="TraesCLE_scaffold_006838_01G000200"/>
</dbReference>
<sequence>MEKSMSDYFGDENDYWSCQHHNSGTDYLKESNEFIYRKKLGTDAEHSALSRAFLDEAFSARCHQQYGHLLCKLKSVWFHTERAARLECLFCYDKFRKDALDIVAFFEEELKKCKDGNPTTFQIYQRSYLSTLISLMPTIIHLVLELLRSVHALWKDDTMVTLPEVLAEEIRKLKLQDTDLSEFKENDIAHWLQLIRERGYNLLGLCAAIEGPFCELLDSSSVSDAIIEDLGCMESRHVSKLIDLVIIPLMKYCPSKRLGEWILKLLPPLFIYCEDILCGAWFNLLNKGRAGYPYYFGYLRGSQRSAKKLEECLLLDLTRKVSKLLGVLASSKPIGALTCVDLQSVSTAKAASSRDSKRASSNSVIGYTLHNDCFGMLNMNLFGSWVDGEATRDAVPFCRALVQVAVATQNSKLRRFILHDMLPATIKRLCTDLPCAVQRTIKKLSCQLNSSKSQKASKDLWILCQEIYAVHIQNQDFTAENPGNVNRRGQFKDWLARQKKELFAKASYDIPVGFPSDLWNWEFEDEFQRYLPTYIDILYEVDAMDCPEYGCSRSSTLLEKLRPEFRLKHGINSFRDRHMWTINDMIKRKLPAEYSKRRSRQMDKWLCKLISSKPYFKHSDERQSAMTWLMEDSPLDANLSELDVQDAVDIFYNTILFYLEPQFHPLIREGQKDFLIKVAHQFVFAEETNSCKPLEPESRDFPGHLQPYASSYIHTMKLQSKYFTAQEQFRRHQEFDRYLASGELDDDVYKFSSSQDKSVLQFVEKNNVKSRFGNLDDKLIKLSLEDRAQIVDTIRQVDIYSENLKNITADDKLKVCLQNLVHELKEEGFFNVDNDSIDWEKTCFVSLIDEFKELVFKGHGCPRYVAIQGIMEYWIISQRSDINGQVAFEKVIEGVCHTWKKNIAELWMDTRYYEESCYDLLRNPLKKILPK</sequence>
<dbReference type="Gene3D" id="1.25.10.10">
    <property type="entry name" value="Leucine-rich Repeat Variant"/>
    <property type="match status" value="1"/>
</dbReference>
<dbReference type="InterPro" id="IPR045065">
    <property type="entry name" value="XPO1/5"/>
</dbReference>
<name>A0A3B6LHS8_WHEAT</name>
<reference evidence="2" key="2">
    <citation type="submission" date="2018-10" db="UniProtKB">
        <authorList>
            <consortium name="EnsemblPlants"/>
        </authorList>
    </citation>
    <scope>IDENTIFICATION</scope>
</reference>
<proteinExistence type="predicted"/>